<dbReference type="Proteomes" id="UP001060085">
    <property type="component" value="Linkage Group LG05"/>
</dbReference>
<dbReference type="EMBL" id="CM044705">
    <property type="protein sequence ID" value="KAI5661996.1"/>
    <property type="molecule type" value="Genomic_DNA"/>
</dbReference>
<protein>
    <submittedName>
        <fullName evidence="1">Uncharacterized protein</fullName>
    </submittedName>
</protein>
<evidence type="ECO:0000313" key="2">
    <source>
        <dbReference type="Proteomes" id="UP001060085"/>
    </source>
</evidence>
<keyword evidence="2" id="KW-1185">Reference proteome</keyword>
<gene>
    <name evidence="1" type="ORF">M9H77_21319</name>
</gene>
<comment type="caution">
    <text evidence="1">The sequence shown here is derived from an EMBL/GenBank/DDBJ whole genome shotgun (WGS) entry which is preliminary data.</text>
</comment>
<accession>A0ACC0ARA0</accession>
<sequence>MVARGGRGNRGRRDKYVTMETFEGLQEQVIQLTPLATQALGNQNHRNGSDNGSDLSDTYQLALKVESRLSRSISKKAGFDRSNNASTSKVDNRYRGGRTIALLHSNQSTSDNSRKVF</sequence>
<reference evidence="2" key="1">
    <citation type="journal article" date="2023" name="Nat. Plants">
        <title>Single-cell RNA sequencing provides a high-resolution roadmap for understanding the multicellular compartmentation of specialized metabolism.</title>
        <authorList>
            <person name="Sun S."/>
            <person name="Shen X."/>
            <person name="Li Y."/>
            <person name="Li Y."/>
            <person name="Wang S."/>
            <person name="Li R."/>
            <person name="Zhang H."/>
            <person name="Shen G."/>
            <person name="Guo B."/>
            <person name="Wei J."/>
            <person name="Xu J."/>
            <person name="St-Pierre B."/>
            <person name="Chen S."/>
            <person name="Sun C."/>
        </authorList>
    </citation>
    <scope>NUCLEOTIDE SEQUENCE [LARGE SCALE GENOMIC DNA]</scope>
</reference>
<name>A0ACC0ARA0_CATRO</name>
<proteinExistence type="predicted"/>
<organism evidence="1 2">
    <name type="scientific">Catharanthus roseus</name>
    <name type="common">Madagascar periwinkle</name>
    <name type="synonym">Vinca rosea</name>
    <dbReference type="NCBI Taxonomy" id="4058"/>
    <lineage>
        <taxon>Eukaryota</taxon>
        <taxon>Viridiplantae</taxon>
        <taxon>Streptophyta</taxon>
        <taxon>Embryophyta</taxon>
        <taxon>Tracheophyta</taxon>
        <taxon>Spermatophyta</taxon>
        <taxon>Magnoliopsida</taxon>
        <taxon>eudicotyledons</taxon>
        <taxon>Gunneridae</taxon>
        <taxon>Pentapetalae</taxon>
        <taxon>asterids</taxon>
        <taxon>lamiids</taxon>
        <taxon>Gentianales</taxon>
        <taxon>Apocynaceae</taxon>
        <taxon>Rauvolfioideae</taxon>
        <taxon>Vinceae</taxon>
        <taxon>Catharanthinae</taxon>
        <taxon>Catharanthus</taxon>
    </lineage>
</organism>
<evidence type="ECO:0000313" key="1">
    <source>
        <dbReference type="EMBL" id="KAI5661996.1"/>
    </source>
</evidence>